<dbReference type="InterPro" id="IPR003675">
    <property type="entry name" value="Rce1/LyrA-like_dom"/>
</dbReference>
<feature type="transmembrane region" description="Helical" evidence="2">
    <location>
        <begin position="63"/>
        <end position="83"/>
    </location>
</feature>
<dbReference type="EMBL" id="KI271584">
    <property type="protein sequence ID" value="ERL65993.1"/>
    <property type="molecule type" value="Genomic_DNA"/>
</dbReference>
<proteinExistence type="inferred from homology"/>
<feature type="domain" description="CAAX prenyl protease 2/Lysostaphin resistance protein A-like" evidence="3">
    <location>
        <begin position="94"/>
        <end position="191"/>
    </location>
</feature>
<dbReference type="AlphaFoldDB" id="U4TVX3"/>
<comment type="similarity">
    <text evidence="1">Belongs to the UPF0177 family.</text>
</comment>
<evidence type="ECO:0000313" key="5">
    <source>
        <dbReference type="Proteomes" id="UP000030647"/>
    </source>
</evidence>
<reference evidence="5" key="1">
    <citation type="journal article" date="2013" name="Genome Announc.">
        <title>Whole-Genome Sequencing of Lactobacillus shenzhenensis Strain LY-73T.</title>
        <authorList>
            <person name="Lin Z."/>
            <person name="Liu Z."/>
            <person name="Yang R."/>
            <person name="Zou Y."/>
            <person name="Wan D."/>
            <person name="Chen J."/>
            <person name="Guo M."/>
            <person name="Zhao J."/>
            <person name="Fang C."/>
            <person name="Yang R."/>
            <person name="Liu F."/>
        </authorList>
    </citation>
    <scope>NUCLEOTIDE SEQUENCE [LARGE SCALE GENOMIC DNA]</scope>
    <source>
        <strain evidence="5">LY-73</strain>
    </source>
</reference>
<gene>
    <name evidence="4" type="ORF">L248_2069</name>
</gene>
<feature type="transmembrane region" description="Helical" evidence="2">
    <location>
        <begin position="95"/>
        <end position="117"/>
    </location>
</feature>
<dbReference type="Proteomes" id="UP000030647">
    <property type="component" value="Unassembled WGS sequence"/>
</dbReference>
<accession>U4TVX3</accession>
<dbReference type="Pfam" id="PF02517">
    <property type="entry name" value="Rce1-like"/>
    <property type="match status" value="1"/>
</dbReference>
<evidence type="ECO:0000256" key="1">
    <source>
        <dbReference type="ARBA" id="ARBA00009067"/>
    </source>
</evidence>
<feature type="transmembrane region" description="Helical" evidence="2">
    <location>
        <begin position="129"/>
        <end position="149"/>
    </location>
</feature>
<protein>
    <recommendedName>
        <fullName evidence="3">CAAX prenyl protease 2/Lysostaphin resistance protein A-like domain-containing protein</fullName>
    </recommendedName>
</protein>
<organism evidence="4 5">
    <name type="scientific">Schleiferilactobacillus shenzhenensis LY-73</name>
    <dbReference type="NCBI Taxonomy" id="1231336"/>
    <lineage>
        <taxon>Bacteria</taxon>
        <taxon>Bacillati</taxon>
        <taxon>Bacillota</taxon>
        <taxon>Bacilli</taxon>
        <taxon>Lactobacillales</taxon>
        <taxon>Lactobacillaceae</taxon>
        <taxon>Schleiferilactobacillus</taxon>
    </lineage>
</organism>
<feature type="transmembrane region" description="Helical" evidence="2">
    <location>
        <begin position="183"/>
        <end position="203"/>
    </location>
</feature>
<sequence length="261" mass="29344">MLLYAILMAGHIGINRFEAAQAMSQSQSLLVWLLIDLAEIMVILLMMKYVFKIRLLIGKGHALQLTTVVWLMPMILSNVVSVLPQHFVFPSKYQLFLVIVEMTAAVVFEELLGRGLIIPIVLQYTRRSTVVVTLSAVTFAGTHLINALFQPLQQVLGQILFTLLLGIILAQVYLLTADILSPIVLHLVWNASIVIPGLFGTGYAFSTGINSLMLIVGFACLFALIHQHDRQITASRIRSFTNGAFYGRQEWGERSYRRKRW</sequence>
<dbReference type="HOGENOM" id="CLU_1064738_0_0_9"/>
<evidence type="ECO:0000313" key="4">
    <source>
        <dbReference type="EMBL" id="ERL65993.1"/>
    </source>
</evidence>
<feature type="transmembrane region" description="Helical" evidence="2">
    <location>
        <begin position="155"/>
        <end position="176"/>
    </location>
</feature>
<feature type="transmembrane region" description="Helical" evidence="2">
    <location>
        <begin position="29"/>
        <end position="51"/>
    </location>
</feature>
<keyword evidence="2" id="KW-0812">Transmembrane</keyword>
<feature type="transmembrane region" description="Helical" evidence="2">
    <location>
        <begin position="209"/>
        <end position="226"/>
    </location>
</feature>
<evidence type="ECO:0000259" key="3">
    <source>
        <dbReference type="Pfam" id="PF02517"/>
    </source>
</evidence>
<dbReference type="GO" id="GO:0080120">
    <property type="term" value="P:CAAX-box protein maturation"/>
    <property type="evidence" value="ECO:0007669"/>
    <property type="project" value="UniProtKB-ARBA"/>
</dbReference>
<keyword evidence="2" id="KW-1133">Transmembrane helix</keyword>
<evidence type="ECO:0000256" key="2">
    <source>
        <dbReference type="SAM" id="Phobius"/>
    </source>
</evidence>
<keyword evidence="2" id="KW-0472">Membrane</keyword>
<name>U4TVX3_9LACO</name>
<keyword evidence="5" id="KW-1185">Reference proteome</keyword>
<dbReference type="GO" id="GO:0004175">
    <property type="term" value="F:endopeptidase activity"/>
    <property type="evidence" value="ECO:0007669"/>
    <property type="project" value="UniProtKB-ARBA"/>
</dbReference>